<gene>
    <name evidence="1" type="ORF">NC662_05895</name>
</gene>
<comment type="caution">
    <text evidence="1">The sequence shown here is derived from an EMBL/GenBank/DDBJ whole genome shotgun (WGS) entry which is preliminary data.</text>
</comment>
<protein>
    <submittedName>
        <fullName evidence="1">Uncharacterized protein</fullName>
    </submittedName>
</protein>
<dbReference type="RefSeq" id="WP_005534575.1">
    <property type="nucleotide sequence ID" value="NZ_BAABDY010000003.1"/>
</dbReference>
<accession>A0ABU2EYC0</accession>
<keyword evidence="2" id="KW-1185">Reference proteome</keyword>
<dbReference type="EMBL" id="JAMQCP010000001">
    <property type="protein sequence ID" value="MDS0253252.1"/>
    <property type="molecule type" value="Genomic_DNA"/>
</dbReference>
<sequence>MKFNSTTILTLVFSVLVVSSVAAPAAAAAGDYPLNEEADEHPDTYIAEDELVVETHNRTTMSWLEYENDNGELQELDAHVNGTNSSAMVGYRADKIEDPTLNQFPIKSSEDGNNTATWLNTGDWTASSSVISVSDTDGSTASGVQSIQIATDGSMSSGASENVAYTAPSITSDAEKRYLQLVGNVESLDSATVVEVQVRDGDGDYVAATIDSSASGSSSSVIANQTASGVIYQEQLGKLSVQGSGDGSLDAVEEVRVVTKDGDATVTLTGLNVAKKSTWDFGSERVLDTSTDDTGDYTDEVVENRPMGGVIEAKSLQPMGEAFADATVHKLSYYDVRYAMSDHPETVQVEWTDAEDYPNYPYHLELTWNRSISTAYDLSHGNMELHTEQSFLSERYQKLRYAEGTGDKNASEISDSSWIDLTGSLGSEGKTITADSTVQPDTTYTIQTKVQVLEDQRSNLESTQMGGGGGFWGGDSGGNPFMSVYNWVAGGVVSLLSILGIRRAGA</sequence>
<dbReference type="Proteomes" id="UP001248536">
    <property type="component" value="Unassembled WGS sequence"/>
</dbReference>
<evidence type="ECO:0000313" key="1">
    <source>
        <dbReference type="EMBL" id="MDS0253252.1"/>
    </source>
</evidence>
<proteinExistence type="predicted"/>
<evidence type="ECO:0000313" key="2">
    <source>
        <dbReference type="Proteomes" id="UP001248536"/>
    </source>
</evidence>
<name>A0ABU2EYC0_HALAR</name>
<organism evidence="1 2">
    <name type="scientific">Haloarcula argentinensis</name>
    <dbReference type="NCBI Taxonomy" id="43776"/>
    <lineage>
        <taxon>Archaea</taxon>
        <taxon>Methanobacteriati</taxon>
        <taxon>Methanobacteriota</taxon>
        <taxon>Stenosarchaea group</taxon>
        <taxon>Halobacteria</taxon>
        <taxon>Halobacteriales</taxon>
        <taxon>Haloarculaceae</taxon>
        <taxon>Haloarcula</taxon>
    </lineage>
</organism>
<reference evidence="1 2" key="1">
    <citation type="submission" date="2022-06" db="EMBL/GenBank/DDBJ databases">
        <title>Haloarcula sp. a new haloarchaeum isolate from saline soil.</title>
        <authorList>
            <person name="Strakova D."/>
            <person name="Galisteo C."/>
            <person name="Sanchez-Porro C."/>
            <person name="Ventosa A."/>
        </authorList>
    </citation>
    <scope>NUCLEOTIDE SEQUENCE [LARGE SCALE GENOMIC DNA]</scope>
    <source>
        <strain evidence="1 2">JCM 15760</strain>
    </source>
</reference>